<name>A0A8I2YE63_9AGAM</name>
<evidence type="ECO:0000313" key="3">
    <source>
        <dbReference type="EMBL" id="KAG6370229.1"/>
    </source>
</evidence>
<dbReference type="Proteomes" id="UP000683000">
    <property type="component" value="Unassembled WGS sequence"/>
</dbReference>
<protein>
    <submittedName>
        <fullName evidence="3">Uncharacterized protein</fullName>
    </submittedName>
</protein>
<dbReference type="EMBL" id="JAGFBS010000055">
    <property type="protein sequence ID" value="KAG6370229.1"/>
    <property type="molecule type" value="Genomic_DNA"/>
</dbReference>
<evidence type="ECO:0000313" key="2">
    <source>
        <dbReference type="EMBL" id="KAG6370146.1"/>
    </source>
</evidence>
<organism evidence="3 4">
    <name type="scientific">Boletus reticuloceps</name>
    <dbReference type="NCBI Taxonomy" id="495285"/>
    <lineage>
        <taxon>Eukaryota</taxon>
        <taxon>Fungi</taxon>
        <taxon>Dikarya</taxon>
        <taxon>Basidiomycota</taxon>
        <taxon>Agaricomycotina</taxon>
        <taxon>Agaricomycetes</taxon>
        <taxon>Agaricomycetidae</taxon>
        <taxon>Boletales</taxon>
        <taxon>Boletineae</taxon>
        <taxon>Boletaceae</taxon>
        <taxon>Boletoideae</taxon>
        <taxon>Boletus</taxon>
    </lineage>
</organism>
<proteinExistence type="predicted"/>
<dbReference type="AlphaFoldDB" id="A0A8I2YE63"/>
<comment type="caution">
    <text evidence="3">The sequence shown here is derived from an EMBL/GenBank/DDBJ whole genome shotgun (WGS) entry which is preliminary data.</text>
</comment>
<feature type="region of interest" description="Disordered" evidence="1">
    <location>
        <begin position="116"/>
        <end position="158"/>
    </location>
</feature>
<reference evidence="3" key="1">
    <citation type="submission" date="2021-03" db="EMBL/GenBank/DDBJ databases">
        <title>Evolutionary innovations through gain and loss of genes in the ectomycorrhizal Boletales.</title>
        <authorList>
            <person name="Wu G."/>
            <person name="Miyauchi S."/>
            <person name="Morin E."/>
            <person name="Yang Z.-L."/>
            <person name="Xu J."/>
            <person name="Martin F.M."/>
        </authorList>
    </citation>
    <scope>NUCLEOTIDE SEQUENCE</scope>
    <source>
        <strain evidence="3">BR01</strain>
    </source>
</reference>
<dbReference type="EMBL" id="JAGFBS010000055">
    <property type="protein sequence ID" value="KAG6370146.1"/>
    <property type="molecule type" value="Genomic_DNA"/>
</dbReference>
<sequence>MSFPCFRRILHDCGPATLDQDAPQYLGTLLSGCYAEVGDELQEGFGAPVPTLLDFDDKDDPVVVNGARCFDNQEVGNHGTLLPSLSALTIGINGSDGYVPKAILIPVLRVPVCMSSSLPTSPSPSPSTSLPSSFSLPDPSIHAQSSECASSSGSSVAGRRVGCGLTIRLRRQGKYAPR</sequence>
<gene>
    <name evidence="2" type="ORF">JVT61DRAFT_12293</name>
    <name evidence="3" type="ORF">JVT61DRAFT_12384</name>
</gene>
<evidence type="ECO:0000256" key="1">
    <source>
        <dbReference type="SAM" id="MobiDB-lite"/>
    </source>
</evidence>
<evidence type="ECO:0000313" key="4">
    <source>
        <dbReference type="Proteomes" id="UP000683000"/>
    </source>
</evidence>
<accession>A0A8I2YE63</accession>
<keyword evidence="4" id="KW-1185">Reference proteome</keyword>
<dbReference type="PROSITE" id="PS51257">
    <property type="entry name" value="PROKAR_LIPOPROTEIN"/>
    <property type="match status" value="1"/>
</dbReference>